<protein>
    <submittedName>
        <fullName evidence="2">Uncharacterized protein</fullName>
    </submittedName>
</protein>
<keyword evidence="1" id="KW-0472">Membrane</keyword>
<feature type="transmembrane region" description="Helical" evidence="1">
    <location>
        <begin position="12"/>
        <end position="37"/>
    </location>
</feature>
<name>A0A4U8UIU9_STECR</name>
<reference evidence="2 3" key="1">
    <citation type="journal article" date="2015" name="Genome Biol.">
        <title>Comparative genomics of Steinernema reveals deeply conserved gene regulatory networks.</title>
        <authorList>
            <person name="Dillman A.R."/>
            <person name="Macchietto M."/>
            <person name="Porter C.F."/>
            <person name="Rogers A."/>
            <person name="Williams B."/>
            <person name="Antoshechkin I."/>
            <person name="Lee M.M."/>
            <person name="Goodwin Z."/>
            <person name="Lu X."/>
            <person name="Lewis E.E."/>
            <person name="Goodrich-Blair H."/>
            <person name="Stock S.P."/>
            <person name="Adams B.J."/>
            <person name="Sternberg P.W."/>
            <person name="Mortazavi A."/>
        </authorList>
    </citation>
    <scope>NUCLEOTIDE SEQUENCE [LARGE SCALE GENOMIC DNA]</scope>
    <source>
        <strain evidence="2 3">ALL</strain>
    </source>
</reference>
<evidence type="ECO:0000313" key="2">
    <source>
        <dbReference type="EMBL" id="TMS32561.1"/>
    </source>
</evidence>
<proteinExistence type="predicted"/>
<keyword evidence="1" id="KW-1133">Transmembrane helix</keyword>
<evidence type="ECO:0000256" key="1">
    <source>
        <dbReference type="SAM" id="Phobius"/>
    </source>
</evidence>
<dbReference type="EMBL" id="AZBU02000001">
    <property type="protein sequence ID" value="TMS32561.1"/>
    <property type="molecule type" value="Genomic_DNA"/>
</dbReference>
<keyword evidence="1" id="KW-0812">Transmembrane</keyword>
<comment type="caution">
    <text evidence="2">The sequence shown here is derived from an EMBL/GenBank/DDBJ whole genome shotgun (WGS) entry which is preliminary data.</text>
</comment>
<sequence length="95" mass="10693">MYAAPSLGLFRGLFVAALFFGPVMASLILICLVVPLLKAEINKRRYTKITPMAGTNRDTDPENPEMSASDNLIHEMQEITEKCKNHMPTYVETYI</sequence>
<keyword evidence="3" id="KW-1185">Reference proteome</keyword>
<dbReference type="Proteomes" id="UP000298663">
    <property type="component" value="Chromosome X"/>
</dbReference>
<reference evidence="2 3" key="2">
    <citation type="journal article" date="2019" name="G3 (Bethesda)">
        <title>Hybrid Assembly of the Genome of the Entomopathogenic Nematode Steinernema carpocapsae Identifies the X-Chromosome.</title>
        <authorList>
            <person name="Serra L."/>
            <person name="Macchietto M."/>
            <person name="Macias-Munoz A."/>
            <person name="McGill C.J."/>
            <person name="Rodriguez I.M."/>
            <person name="Rodriguez B."/>
            <person name="Murad R."/>
            <person name="Mortazavi A."/>
        </authorList>
    </citation>
    <scope>NUCLEOTIDE SEQUENCE [LARGE SCALE GENOMIC DNA]</scope>
    <source>
        <strain evidence="2 3">ALL</strain>
    </source>
</reference>
<dbReference type="AlphaFoldDB" id="A0A4U8UIU9"/>
<gene>
    <name evidence="2" type="ORF">L596_000382</name>
</gene>
<evidence type="ECO:0000313" key="3">
    <source>
        <dbReference type="Proteomes" id="UP000298663"/>
    </source>
</evidence>
<dbReference type="EMBL" id="CM016762">
    <property type="protein sequence ID" value="TMS32561.1"/>
    <property type="molecule type" value="Genomic_DNA"/>
</dbReference>
<accession>A0A4U8UIU9</accession>
<organism evidence="2 3">
    <name type="scientific">Steinernema carpocapsae</name>
    <name type="common">Entomopathogenic nematode</name>
    <dbReference type="NCBI Taxonomy" id="34508"/>
    <lineage>
        <taxon>Eukaryota</taxon>
        <taxon>Metazoa</taxon>
        <taxon>Ecdysozoa</taxon>
        <taxon>Nematoda</taxon>
        <taxon>Chromadorea</taxon>
        <taxon>Rhabditida</taxon>
        <taxon>Tylenchina</taxon>
        <taxon>Panagrolaimomorpha</taxon>
        <taxon>Strongyloidoidea</taxon>
        <taxon>Steinernematidae</taxon>
        <taxon>Steinernema</taxon>
    </lineage>
</organism>